<dbReference type="PANTHER" id="PTHR30204:SF98">
    <property type="entry name" value="HTH-TYPE TRANSCRIPTIONAL REGULATOR ADHR"/>
    <property type="match status" value="1"/>
</dbReference>
<organism evidence="4 5">
    <name type="scientific">Shewanella vesiculosa</name>
    <dbReference type="NCBI Taxonomy" id="518738"/>
    <lineage>
        <taxon>Bacteria</taxon>
        <taxon>Pseudomonadati</taxon>
        <taxon>Pseudomonadota</taxon>
        <taxon>Gammaproteobacteria</taxon>
        <taxon>Alteromonadales</taxon>
        <taxon>Shewanellaceae</taxon>
        <taxon>Shewanella</taxon>
    </lineage>
</organism>
<dbReference type="PANTHER" id="PTHR30204">
    <property type="entry name" value="REDOX-CYCLING DRUG-SENSING TRANSCRIPTIONAL ACTIVATOR SOXR"/>
    <property type="match status" value="1"/>
</dbReference>
<dbReference type="InterPro" id="IPR047057">
    <property type="entry name" value="MerR_fam"/>
</dbReference>
<dbReference type="PRINTS" id="PR00040">
    <property type="entry name" value="HTHMERR"/>
</dbReference>
<evidence type="ECO:0000259" key="3">
    <source>
        <dbReference type="PROSITE" id="PS50937"/>
    </source>
</evidence>
<dbReference type="InterPro" id="IPR000551">
    <property type="entry name" value="MerR-type_HTH_dom"/>
</dbReference>
<feature type="domain" description="HTH merR-type" evidence="3">
    <location>
        <begin position="1"/>
        <end position="69"/>
    </location>
</feature>
<dbReference type="SUPFAM" id="SSF46955">
    <property type="entry name" value="Putative DNA-binding domain"/>
    <property type="match status" value="1"/>
</dbReference>
<evidence type="ECO:0000313" key="5">
    <source>
        <dbReference type="Proteomes" id="UP001477278"/>
    </source>
</evidence>
<evidence type="ECO:0000313" key="4">
    <source>
        <dbReference type="EMBL" id="MEO3683777.1"/>
    </source>
</evidence>
<keyword evidence="1" id="KW-0238">DNA-binding</keyword>
<accession>A0ABV0FUZ7</accession>
<dbReference type="CDD" id="cd01109">
    <property type="entry name" value="HTH_YyaN"/>
    <property type="match status" value="1"/>
</dbReference>
<protein>
    <submittedName>
        <fullName evidence="4">MerR family transcriptional regulator</fullName>
    </submittedName>
</protein>
<sequence>MNMKAFSTLAGLSSYTLRYYEKVGLLNKIQRNSSGHRVYTAKDLEWITFIKRLKDTGMPLIKIQEYAQLRALGPSTVLDRQQLLEHHKDQLQAHIERQQQHLLALENKINLYKANKVS</sequence>
<dbReference type="Proteomes" id="UP001477278">
    <property type="component" value="Unassembled WGS sequence"/>
</dbReference>
<dbReference type="Pfam" id="PF13411">
    <property type="entry name" value="MerR_1"/>
    <property type="match status" value="1"/>
</dbReference>
<dbReference type="Gene3D" id="1.10.1660.10">
    <property type="match status" value="1"/>
</dbReference>
<dbReference type="PROSITE" id="PS50937">
    <property type="entry name" value="HTH_MERR_2"/>
    <property type="match status" value="1"/>
</dbReference>
<keyword evidence="5" id="KW-1185">Reference proteome</keyword>
<name>A0ABV0FUZ7_9GAMM</name>
<keyword evidence="2" id="KW-0175">Coiled coil</keyword>
<dbReference type="EMBL" id="JBDPZN010000007">
    <property type="protein sequence ID" value="MEO3683777.1"/>
    <property type="molecule type" value="Genomic_DNA"/>
</dbReference>
<dbReference type="RefSeq" id="WP_347690671.1">
    <property type="nucleotide sequence ID" value="NZ_JBDPZN010000007.1"/>
</dbReference>
<evidence type="ECO:0000256" key="1">
    <source>
        <dbReference type="ARBA" id="ARBA00023125"/>
    </source>
</evidence>
<dbReference type="SMART" id="SM00422">
    <property type="entry name" value="HTH_MERR"/>
    <property type="match status" value="1"/>
</dbReference>
<reference evidence="4 5" key="1">
    <citation type="submission" date="2024-05" db="EMBL/GenBank/DDBJ databases">
        <title>Genome sequencing of Marine Estuary Bacteria, Shewanella vesiculosa and S. baltica, and Pseudomonas syringae.</title>
        <authorList>
            <person name="Gurung A."/>
            <person name="Maclea K.S."/>
        </authorList>
    </citation>
    <scope>NUCLEOTIDE SEQUENCE [LARGE SCALE GENOMIC DNA]</scope>
    <source>
        <strain evidence="4 5">1A</strain>
    </source>
</reference>
<proteinExistence type="predicted"/>
<feature type="coiled-coil region" evidence="2">
    <location>
        <begin position="88"/>
        <end position="115"/>
    </location>
</feature>
<dbReference type="InterPro" id="IPR009061">
    <property type="entry name" value="DNA-bd_dom_put_sf"/>
</dbReference>
<comment type="caution">
    <text evidence="4">The sequence shown here is derived from an EMBL/GenBank/DDBJ whole genome shotgun (WGS) entry which is preliminary data.</text>
</comment>
<evidence type="ECO:0000256" key="2">
    <source>
        <dbReference type="SAM" id="Coils"/>
    </source>
</evidence>
<gene>
    <name evidence="4" type="ORF">ABHN84_15990</name>
</gene>